<dbReference type="SUPFAM" id="SSF53822">
    <property type="entry name" value="Periplasmic binding protein-like I"/>
    <property type="match status" value="1"/>
</dbReference>
<keyword evidence="6" id="KW-1185">Reference proteome</keyword>
<keyword evidence="2" id="KW-0238">DNA-binding</keyword>
<name>A0A2U1AAK0_9BACT</name>
<accession>A0A2U1AAK0</accession>
<gene>
    <name evidence="5" type="ORF">C8D82_1624</name>
</gene>
<dbReference type="AlphaFoldDB" id="A0A2U1AAK0"/>
<dbReference type="EMBL" id="QEKH01000062">
    <property type="protein sequence ID" value="PVY31162.1"/>
    <property type="molecule type" value="Genomic_DNA"/>
</dbReference>
<keyword evidence="3" id="KW-0804">Transcription</keyword>
<feature type="domain" description="HTH gntR-type" evidence="4">
    <location>
        <begin position="14"/>
        <end position="82"/>
    </location>
</feature>
<protein>
    <submittedName>
        <fullName evidence="5">Regulatory GntR family protein</fullName>
    </submittedName>
</protein>
<evidence type="ECO:0000256" key="1">
    <source>
        <dbReference type="ARBA" id="ARBA00023015"/>
    </source>
</evidence>
<dbReference type="Pfam" id="PF00392">
    <property type="entry name" value="GntR"/>
    <property type="match status" value="1"/>
</dbReference>
<dbReference type="GO" id="GO:0003677">
    <property type="term" value="F:DNA binding"/>
    <property type="evidence" value="ECO:0007669"/>
    <property type="project" value="UniProtKB-KW"/>
</dbReference>
<sequence length="360" mass="40248">MKKNANHQENLGFRPLYKRLAEKVSAQILAANLKDGDFFCTLNDLCEKYIASITTVRKAVALLTAQDIISCKAGEGITVRDIESLRRMVSLRCRVLLLHHHYRKKLNDFFELRLSALVQGFSANDVAAQVIYREALNDESALAFYWRSSTGIVCGNSLAGDVLAACQEYGMRQILVINPPANVMLPANFHPVFYDFAGLVEQSMQFWRTGNCRKIIMLRNECSIIPPPFVEVIDLKEYPSVEVGRAWAERLANEPPDTGFWVTDDFVGLGLYDYFRSRGVDLNGSRRLLVNSSPSRVLTDELGIATVGFCPMHVGEEAAAHFSRILKEADDEKKVSAPLIIGAEANMSARRHDELPDTST</sequence>
<comment type="caution">
    <text evidence="5">The sequence shown here is derived from an EMBL/GenBank/DDBJ whole genome shotgun (WGS) entry which is preliminary data.</text>
</comment>
<evidence type="ECO:0000313" key="6">
    <source>
        <dbReference type="Proteomes" id="UP000245959"/>
    </source>
</evidence>
<dbReference type="InterPro" id="IPR028082">
    <property type="entry name" value="Peripla_BP_I"/>
</dbReference>
<dbReference type="InterPro" id="IPR036388">
    <property type="entry name" value="WH-like_DNA-bd_sf"/>
</dbReference>
<dbReference type="Gene3D" id="1.10.10.10">
    <property type="entry name" value="Winged helix-like DNA-binding domain superfamily/Winged helix DNA-binding domain"/>
    <property type="match status" value="1"/>
</dbReference>
<dbReference type="PROSITE" id="PS50949">
    <property type="entry name" value="HTH_GNTR"/>
    <property type="match status" value="1"/>
</dbReference>
<dbReference type="GO" id="GO:0003700">
    <property type="term" value="F:DNA-binding transcription factor activity"/>
    <property type="evidence" value="ECO:0007669"/>
    <property type="project" value="InterPro"/>
</dbReference>
<dbReference type="SUPFAM" id="SSF46785">
    <property type="entry name" value="Winged helix' DNA-binding domain"/>
    <property type="match status" value="1"/>
</dbReference>
<dbReference type="InterPro" id="IPR000524">
    <property type="entry name" value="Tscrpt_reg_HTH_GntR"/>
</dbReference>
<evidence type="ECO:0000259" key="4">
    <source>
        <dbReference type="PROSITE" id="PS50949"/>
    </source>
</evidence>
<reference evidence="5 6" key="1">
    <citation type="submission" date="2018-04" db="EMBL/GenBank/DDBJ databases">
        <title>Genomic Encyclopedia of Type Strains, Phase IV (KMG-IV): sequencing the most valuable type-strain genomes for metagenomic binning, comparative biology and taxonomic classification.</title>
        <authorList>
            <person name="Goeker M."/>
        </authorList>
    </citation>
    <scope>NUCLEOTIDE SEQUENCE [LARGE SCALE GENOMIC DNA]</scope>
    <source>
        <strain evidence="5 6">DSM 14823</strain>
    </source>
</reference>
<dbReference type="RefSeq" id="WP_165833233.1">
    <property type="nucleotide sequence ID" value="NZ_CABMMC010000009.1"/>
</dbReference>
<dbReference type="GeneID" id="78297333"/>
<dbReference type="Proteomes" id="UP000245959">
    <property type="component" value="Unassembled WGS sequence"/>
</dbReference>
<keyword evidence="1" id="KW-0805">Transcription regulation</keyword>
<proteinExistence type="predicted"/>
<organism evidence="5 6">
    <name type="scientific">Victivallis vadensis</name>
    <dbReference type="NCBI Taxonomy" id="172901"/>
    <lineage>
        <taxon>Bacteria</taxon>
        <taxon>Pseudomonadati</taxon>
        <taxon>Lentisphaerota</taxon>
        <taxon>Lentisphaeria</taxon>
        <taxon>Victivallales</taxon>
        <taxon>Victivallaceae</taxon>
        <taxon>Victivallis</taxon>
    </lineage>
</organism>
<evidence type="ECO:0000256" key="3">
    <source>
        <dbReference type="ARBA" id="ARBA00023163"/>
    </source>
</evidence>
<evidence type="ECO:0000313" key="5">
    <source>
        <dbReference type="EMBL" id="PVY31162.1"/>
    </source>
</evidence>
<evidence type="ECO:0000256" key="2">
    <source>
        <dbReference type="ARBA" id="ARBA00023125"/>
    </source>
</evidence>
<dbReference type="InterPro" id="IPR036390">
    <property type="entry name" value="WH_DNA-bd_sf"/>
</dbReference>